<evidence type="ECO:0000256" key="1">
    <source>
        <dbReference type="SAM" id="MobiDB-lite"/>
    </source>
</evidence>
<accession>A0A1J1HET8</accession>
<name>A0A1J1HET8_9DIPT</name>
<feature type="region of interest" description="Disordered" evidence="1">
    <location>
        <begin position="109"/>
        <end position="128"/>
    </location>
</feature>
<proteinExistence type="predicted"/>
<evidence type="ECO:0000313" key="3">
    <source>
        <dbReference type="Proteomes" id="UP000183832"/>
    </source>
</evidence>
<reference evidence="2 3" key="1">
    <citation type="submission" date="2015-04" db="EMBL/GenBank/DDBJ databases">
        <authorList>
            <person name="Syromyatnikov M.Y."/>
            <person name="Popov V.N."/>
        </authorList>
    </citation>
    <scope>NUCLEOTIDE SEQUENCE [LARGE SCALE GENOMIC DNA]</scope>
</reference>
<dbReference type="AlphaFoldDB" id="A0A1J1HET8"/>
<dbReference type="EMBL" id="CVRI01000001">
    <property type="protein sequence ID" value="CRK86471.1"/>
    <property type="molecule type" value="Genomic_DNA"/>
</dbReference>
<dbReference type="Proteomes" id="UP000183832">
    <property type="component" value="Unassembled WGS sequence"/>
</dbReference>
<keyword evidence="3" id="KW-1185">Reference proteome</keyword>
<dbReference type="STRING" id="568069.A0A1J1HET8"/>
<gene>
    <name evidence="2" type="ORF">CLUMA_CG000246</name>
</gene>
<protein>
    <submittedName>
        <fullName evidence="2">CLUMA_CG000246, isoform A</fullName>
    </submittedName>
</protein>
<organism evidence="2 3">
    <name type="scientific">Clunio marinus</name>
    <dbReference type="NCBI Taxonomy" id="568069"/>
    <lineage>
        <taxon>Eukaryota</taxon>
        <taxon>Metazoa</taxon>
        <taxon>Ecdysozoa</taxon>
        <taxon>Arthropoda</taxon>
        <taxon>Hexapoda</taxon>
        <taxon>Insecta</taxon>
        <taxon>Pterygota</taxon>
        <taxon>Neoptera</taxon>
        <taxon>Endopterygota</taxon>
        <taxon>Diptera</taxon>
        <taxon>Nematocera</taxon>
        <taxon>Chironomoidea</taxon>
        <taxon>Chironomidae</taxon>
        <taxon>Clunio</taxon>
    </lineage>
</organism>
<dbReference type="OrthoDB" id="424794at2759"/>
<sequence length="163" mass="17713">MQHHPGSWYIPWGVPLQKMLAVPFNPAAAGGYQPQIAATAVQAQPPQPPNQTQQSPYTHHQLQAMHHNHAAAAIHQQLNQQLHPAAAAAMFTPLTLRSFVAHPHLNLSQQPMPSAAQQPQQPLTSQTQSQLTALNLNNVGVVPVRQTTTPTNTTGLILPMRKV</sequence>
<evidence type="ECO:0000313" key="2">
    <source>
        <dbReference type="EMBL" id="CRK86471.1"/>
    </source>
</evidence>